<organism evidence="1 2">
    <name type="scientific">Psychrobacillus faecigallinarum</name>
    <dbReference type="NCBI Taxonomy" id="2762235"/>
    <lineage>
        <taxon>Bacteria</taxon>
        <taxon>Bacillati</taxon>
        <taxon>Bacillota</taxon>
        <taxon>Bacilli</taxon>
        <taxon>Bacillales</taxon>
        <taxon>Bacillaceae</taxon>
        <taxon>Psychrobacillus</taxon>
    </lineage>
</organism>
<dbReference type="Gene3D" id="3.20.20.410">
    <property type="entry name" value="Protein of unknown function UPF0759"/>
    <property type="match status" value="1"/>
</dbReference>
<keyword evidence="2" id="KW-1185">Reference proteome</keyword>
<dbReference type="PANTHER" id="PTHR30348">
    <property type="entry name" value="UNCHARACTERIZED PROTEIN YECE"/>
    <property type="match status" value="1"/>
</dbReference>
<reference evidence="1 2" key="1">
    <citation type="submission" date="2020-08" db="EMBL/GenBank/DDBJ databases">
        <title>A Genomic Blueprint of the Chicken Gut Microbiome.</title>
        <authorList>
            <person name="Gilroy R."/>
            <person name="Ravi A."/>
            <person name="Getino M."/>
            <person name="Pursley I."/>
            <person name="Horton D.L."/>
            <person name="Alikhan N.-F."/>
            <person name="Baker D."/>
            <person name="Gharbi K."/>
            <person name="Hall N."/>
            <person name="Watson M."/>
            <person name="Adriaenssens E.M."/>
            <person name="Foster-Nyarko E."/>
            <person name="Jarju S."/>
            <person name="Secka A."/>
            <person name="Antonio M."/>
            <person name="Oren A."/>
            <person name="Chaudhuri R."/>
            <person name="La Ragione R.M."/>
            <person name="Hildebrand F."/>
            <person name="Pallen M.J."/>
        </authorList>
    </citation>
    <scope>NUCLEOTIDE SEQUENCE [LARGE SCALE GENOMIC DNA]</scope>
    <source>
        <strain evidence="1 2">Sa2BUA9</strain>
    </source>
</reference>
<comment type="caution">
    <text evidence="1">The sequence shown here is derived from an EMBL/GenBank/DDBJ whole genome shotgun (WGS) entry which is preliminary data.</text>
</comment>
<dbReference type="PANTHER" id="PTHR30348:SF13">
    <property type="entry name" value="UPF0759 PROTEIN YUNF"/>
    <property type="match status" value="1"/>
</dbReference>
<protein>
    <submittedName>
        <fullName evidence="1">DUF72 domain-containing protein</fullName>
    </submittedName>
</protein>
<dbReference type="Pfam" id="PF01904">
    <property type="entry name" value="DUF72"/>
    <property type="match status" value="1"/>
</dbReference>
<sequence>MIKIGLTGWGDHPDLYVSSPKEKLQDYSAHFPIVELDASFYAIQPQRNIEKWIRETPDNFQFIVKAYQGITGHLRGEDPFKTSEEMFESYRQMLRPLKEAGKLAVVLVQFPPWFQCEKENVQYMRRIREELKDFEVVIEFRHQSWYLPEYKESTIQFLKENNFHHSVCDEPQNGEGSIPVVPIATSDKVLVRLHGRNFYGWKNPGNNEKWREVRYLYDYNEQELQYIQQICQTLSKQASEVLVLFNNNSGGHAAKNAKSFQHMLDIEFDGLAPKQLNLFEGEF</sequence>
<dbReference type="InterPro" id="IPR036520">
    <property type="entry name" value="UPF0759_sf"/>
</dbReference>
<gene>
    <name evidence="1" type="ORF">H9650_16680</name>
</gene>
<dbReference type="RefSeq" id="WP_191697680.1">
    <property type="nucleotide sequence ID" value="NZ_JACSQO010000010.1"/>
</dbReference>
<dbReference type="Proteomes" id="UP000640786">
    <property type="component" value="Unassembled WGS sequence"/>
</dbReference>
<evidence type="ECO:0000313" key="2">
    <source>
        <dbReference type="Proteomes" id="UP000640786"/>
    </source>
</evidence>
<dbReference type="SUPFAM" id="SSF117396">
    <property type="entry name" value="TM1631-like"/>
    <property type="match status" value="1"/>
</dbReference>
<dbReference type="EMBL" id="JACSQO010000010">
    <property type="protein sequence ID" value="MBD7945747.1"/>
    <property type="molecule type" value="Genomic_DNA"/>
</dbReference>
<accession>A0ABR8RDL0</accession>
<evidence type="ECO:0000313" key="1">
    <source>
        <dbReference type="EMBL" id="MBD7945747.1"/>
    </source>
</evidence>
<name>A0ABR8RDL0_9BACI</name>
<proteinExistence type="predicted"/>
<dbReference type="InterPro" id="IPR002763">
    <property type="entry name" value="DUF72"/>
</dbReference>